<sequence length="250" mass="30529">MTYIGTSGFQFDDWIGKVYPNNIKKSNMLRFYVWKYRFNTVELNYTFYRMPSYKSIVSLLRNTPNNFLFSVKLFGGITHEREIDYVENFLKATKEIEKEKRLVGYLAQFPFSFKRNKDNEMFLYKLSKKINNLFVEFRHVSWKDFKTDDFEIITIDQPKLKDFYPFQMNANKRLYVRLHGRNTKWFESNAKTRYNYKYKREELLTIYNEIKEFKGEKYIYFNNCYNGYALLNALEFRKIIGGEELELFRT</sequence>
<dbReference type="InterPro" id="IPR036520">
    <property type="entry name" value="UPF0759_sf"/>
</dbReference>
<keyword evidence="2" id="KW-1185">Reference proteome</keyword>
<dbReference type="Gene3D" id="3.20.20.410">
    <property type="entry name" value="Protein of unknown function UPF0759"/>
    <property type="match status" value="1"/>
</dbReference>
<gene>
    <name evidence="1" type="ORF">BW47_04200</name>
</gene>
<dbReference type="InterPro" id="IPR002763">
    <property type="entry name" value="DUF72"/>
</dbReference>
<evidence type="ECO:0000313" key="1">
    <source>
        <dbReference type="EMBL" id="APT73778.1"/>
    </source>
</evidence>
<proteinExistence type="predicted"/>
<dbReference type="Proteomes" id="UP000185490">
    <property type="component" value="Chromosome"/>
</dbReference>
<protein>
    <recommendedName>
        <fullName evidence="3">DUF72 domain-containing protein</fullName>
    </recommendedName>
</protein>
<reference evidence="1 2" key="1">
    <citation type="submission" date="2014-02" db="EMBL/GenBank/DDBJ databases">
        <title>Diversity of Thermotogales isolates from hydrothermal vents.</title>
        <authorList>
            <person name="Haverkamp T.H.A."/>
            <person name="Lossouarn J."/>
            <person name="Geslin C."/>
            <person name="Nesbo C.L."/>
        </authorList>
    </citation>
    <scope>NUCLEOTIDE SEQUENCE [LARGE SCALE GENOMIC DNA]</scope>
    <source>
        <strain evidence="1 2">431</strain>
    </source>
</reference>
<dbReference type="PANTHER" id="PTHR30348">
    <property type="entry name" value="UNCHARACTERIZED PROTEIN YECE"/>
    <property type="match status" value="1"/>
</dbReference>
<evidence type="ECO:0008006" key="3">
    <source>
        <dbReference type="Google" id="ProtNLM"/>
    </source>
</evidence>
<dbReference type="RefSeq" id="WP_012057001.1">
    <property type="nucleotide sequence ID" value="NZ_CP007389.1"/>
</dbReference>
<dbReference type="SUPFAM" id="SSF117396">
    <property type="entry name" value="TM1631-like"/>
    <property type="match status" value="1"/>
</dbReference>
<accession>A0ABM6GDU5</accession>
<dbReference type="EMBL" id="CP007389">
    <property type="protein sequence ID" value="APT73778.1"/>
    <property type="molecule type" value="Genomic_DNA"/>
</dbReference>
<organism evidence="1 2">
    <name type="scientific">Thermosipho melanesiensis</name>
    <dbReference type="NCBI Taxonomy" id="46541"/>
    <lineage>
        <taxon>Bacteria</taxon>
        <taxon>Thermotogati</taxon>
        <taxon>Thermotogota</taxon>
        <taxon>Thermotogae</taxon>
        <taxon>Thermotogales</taxon>
        <taxon>Fervidobacteriaceae</taxon>
        <taxon>Thermosipho</taxon>
    </lineage>
</organism>
<name>A0ABM6GDU5_9BACT</name>
<evidence type="ECO:0000313" key="2">
    <source>
        <dbReference type="Proteomes" id="UP000185490"/>
    </source>
</evidence>
<dbReference type="Pfam" id="PF01904">
    <property type="entry name" value="DUF72"/>
    <property type="match status" value="1"/>
</dbReference>
<dbReference type="PANTHER" id="PTHR30348:SF13">
    <property type="entry name" value="UPF0759 PROTEIN YUNF"/>
    <property type="match status" value="1"/>
</dbReference>